<dbReference type="PANTHER" id="PTHR31511:SF12">
    <property type="entry name" value="RHO TERMINATION FACTOR N-TERMINAL DOMAIN-CONTAINING PROTEIN"/>
    <property type="match status" value="1"/>
</dbReference>
<dbReference type="EMBL" id="BK059146">
    <property type="protein sequence ID" value="DAD57283.1"/>
    <property type="molecule type" value="Genomic_DNA"/>
</dbReference>
<dbReference type="SUPFAM" id="SSF56672">
    <property type="entry name" value="DNA/RNA polymerases"/>
    <property type="match status" value="1"/>
</dbReference>
<evidence type="ECO:0000313" key="1">
    <source>
        <dbReference type="EMBL" id="DAD57283.1"/>
    </source>
</evidence>
<dbReference type="PANTHER" id="PTHR31511">
    <property type="entry name" value="PROTEIN CBG23764"/>
    <property type="match status" value="1"/>
</dbReference>
<reference evidence="1" key="1">
    <citation type="journal article" date="2021" name="Proc. Natl. Acad. Sci. U.S.A.">
        <title>A Catalog of Tens of Thousands of Viruses from Human Metagenomes Reveals Hidden Associations with Chronic Diseases.</title>
        <authorList>
            <person name="Tisza M.J."/>
            <person name="Buck C.B."/>
        </authorList>
    </citation>
    <scope>NUCLEOTIDE SEQUENCE</scope>
    <source>
        <strain evidence="1">CtWXX4</strain>
    </source>
</reference>
<proteinExistence type="predicted"/>
<sequence length="1762" mass="207822">MQSVINPLTGRKIRVNGTVYNKLRNQFFIDDKNNFLAPKPLLNYNNTDVVIENRARDYNKKHHPEYVVQKLTKKKYRVYNPLDLSTKVVVGSKAWNELYKTHNWNGRQFTDQRVESLSGYESSVESRRIHRKTIKQSERFDKLVNNINKRDNVVSSELGYSVVHYDTADNKMFNEKNGKYKETHDFKLMKTKSGFKVSPKGESNFTDVKNDPLFYNGNDFLSENDFQRYRDNFCNTVVKYIVNGEKENYPQYLIDFKCIIQMTQIHDGESIIDTRMITDNRPAHQRIITAGHEKEWIVNYLITVYQQEVERLELDGSGWIYVGNIGFSFTMIPLKVNVGAGIKTPVILGLTVINPCIDDNRCLQRCLILASNGESIIKARHVCNAKGYSKYWNKPNKNLVFGHSILEIESLVNIQENKPFVECIENFRALENLLDIYITCYQFNMLDGFDMTSTSQENYENFTIQPVYPLNTIERTDKTNVYLCILNDIKNETKHFVLVKDPIPFKQHVMDSNSTRNCHNNRKVNCRWCVFSSTKQNVLKHEIKCHHDKVSESEKYILEGSNDSRLKWSNQRYQMYAPVVCYADFESSIDKEGNHKPIMLSVARVSRIPNISTEYKVFRGPNESPRDFVPFIDYLLDTKNSIVNELFDEHNMIVTPEVNEDYYNSKQCPYCGVQLVTKDEMKERINVLKESLPETVQSESDIEEKYYYYCDYLQNNYEYNPIDENTLQEMIDNYKKFNNTSIEEYSKMIRRMFELKSLVYEKQASQEQLNEYYNLINDSCNIPFYYEYHAYTEKSISDMSDEENKSVVKNEDNRQKEFQYVYDHYCDEWDNIFYKDYMNYTNLYEKYYQEACEMNKTSCDDVIDADVYARNKVSLTYPEKPMDRECYAVLKTNEEMSAKIKETKNIKQDRYDNQQRMKELETKIHCHQATIAEKKEYQILESTHATNTCVKVRHHAHIAGEYFNGIETKYYNAGDYICSCCSKCNLQLSFNKTTYKLPVYFHNASRYDNTFIMRILAKYKNVNPKCKLEVIPTAMDKEMLITFNNIDFKDSYKMISNSLKNIVNQTLGSDLNNYPVTKQLLNQYLIDHNKHYDDSYIELMTRKEPMFYNLITSYNTLKNQKIPKIDKCYDELSNTFMSQEDYNHMKLLWETFDIQTWGDYYELYNILDVTLLADSFEHFRNSTFQTFKIDPAHYITTPQMSYSLFLKNISNEDTSRFEEQANKWTKYQMKISANEGHTEQEMHDIFMKCMSEFHECGGIRLLSNKDMDTFISLKDNLRGGLTQITTRYATSEQSEDDSLFYLDANNLYGGVMHRMMPYDIVYNTKDDWKNIRSMDPNEWILSLDTFDKYGYFIECDIECDKKDFDKFNDLPLFPIQRVGEYSPYMKEFAKKYDLADMLNENDKTEKLICDLLPKNHYVVHYSMLQLGIKLGYRVTKIHNIIKFKQAPFIFEYVNQLSELRAKSKTAVLKNLFKLLANSIYGKFVETGLKRMKVKIAMNKKEQNAIISKYTIDLIDGMELYDDNIWIAKLFNPVKRMMKPFFIGFAILDMSKYIIYDFYYNKLKTTFNNVTLLGQDTDSLIVKITDNNTINKMLDNYKSFDFSELDTSSFFYKKLVDYYNQHYDESSEFPTLESFVNYNKKVAGPVFKDEQHGNRILEFCGLRPKLYCILDEKSIIHNAAKGVPRSVTDADNNSINIKNIEMYKRILFPEKKEDAILTGSFKRIANSKMSIKTQTQSKVLFTCLDNKRYVCEDGIRTKAFGYY</sequence>
<organism evidence="1">
    <name type="scientific">MELD virus sp</name>
    <dbReference type="NCBI Taxonomy" id="2834287"/>
    <lineage>
        <taxon>Viruses</taxon>
    </lineage>
</organism>
<accession>A0A8S5L5J7</accession>
<name>A0A8S5L5J7_9VIRU</name>
<dbReference type="InterPro" id="IPR043502">
    <property type="entry name" value="DNA/RNA_pol_sf"/>
</dbReference>
<protein>
    <submittedName>
        <fullName evidence="1">DNA polymerase B</fullName>
    </submittedName>
</protein>